<organism evidence="2 3">
    <name type="scientific">Mollisia scopiformis</name>
    <name type="common">Conifer needle endophyte fungus</name>
    <name type="synonym">Phialocephala scopiformis</name>
    <dbReference type="NCBI Taxonomy" id="149040"/>
    <lineage>
        <taxon>Eukaryota</taxon>
        <taxon>Fungi</taxon>
        <taxon>Dikarya</taxon>
        <taxon>Ascomycota</taxon>
        <taxon>Pezizomycotina</taxon>
        <taxon>Leotiomycetes</taxon>
        <taxon>Helotiales</taxon>
        <taxon>Mollisiaceae</taxon>
        <taxon>Mollisia</taxon>
    </lineage>
</organism>
<evidence type="ECO:0000259" key="1">
    <source>
        <dbReference type="SMART" id="SM00355"/>
    </source>
</evidence>
<dbReference type="KEGG" id="psco:LY89DRAFT_406326"/>
<dbReference type="GeneID" id="28817026"/>
<accession>A0A132B2H4</accession>
<evidence type="ECO:0000313" key="2">
    <source>
        <dbReference type="EMBL" id="KUJ06586.1"/>
    </source>
</evidence>
<dbReference type="AlphaFoldDB" id="A0A132B2H4"/>
<dbReference type="Proteomes" id="UP000070700">
    <property type="component" value="Unassembled WGS sequence"/>
</dbReference>
<dbReference type="InterPro" id="IPR013087">
    <property type="entry name" value="Znf_C2H2_type"/>
</dbReference>
<dbReference type="InParanoid" id="A0A132B2H4"/>
<keyword evidence="3" id="KW-1185">Reference proteome</keyword>
<sequence>MDAALKCTFPGCAKTTSFKTEKLLMTHVENIHTFPLYCTQPGCPYRRPFPRKGDLDRHLASKHGIGRLFRCPRLDCPRHRRPYGRKDKLRDHVNDYAHGINHCQYDHCLLKSERGLFCQTDVTKHEQSSKHGEYECSIGDCAGSNSHFTKQGLSFHLSSHRIGPREVDIEKMLKPGKHVLRSEDINQLVYSDKTKATSCVDAYQSKSCTA</sequence>
<feature type="domain" description="C2H2-type" evidence="1">
    <location>
        <begin position="69"/>
        <end position="98"/>
    </location>
</feature>
<feature type="domain" description="C2H2-type" evidence="1">
    <location>
        <begin position="36"/>
        <end position="63"/>
    </location>
</feature>
<dbReference type="OrthoDB" id="654211at2759"/>
<dbReference type="RefSeq" id="XP_018060941.1">
    <property type="nucleotide sequence ID" value="XM_018207300.1"/>
</dbReference>
<gene>
    <name evidence="2" type="ORF">LY89DRAFT_406326</name>
</gene>
<dbReference type="SMART" id="SM00355">
    <property type="entry name" value="ZnF_C2H2"/>
    <property type="match status" value="4"/>
</dbReference>
<name>A0A132B2H4_MOLSC</name>
<evidence type="ECO:0000313" key="3">
    <source>
        <dbReference type="Proteomes" id="UP000070700"/>
    </source>
</evidence>
<dbReference type="EMBL" id="KQ947445">
    <property type="protein sequence ID" value="KUJ06586.1"/>
    <property type="molecule type" value="Genomic_DNA"/>
</dbReference>
<protein>
    <recommendedName>
        <fullName evidence="1">C2H2-type domain-containing protein</fullName>
    </recommendedName>
</protein>
<feature type="domain" description="C2H2-type" evidence="1">
    <location>
        <begin position="5"/>
        <end position="32"/>
    </location>
</feature>
<feature type="domain" description="C2H2-type" evidence="1">
    <location>
        <begin position="134"/>
        <end position="160"/>
    </location>
</feature>
<proteinExistence type="predicted"/>
<reference evidence="2 3" key="1">
    <citation type="submission" date="2015-10" db="EMBL/GenBank/DDBJ databases">
        <title>Full genome of DAOMC 229536 Phialocephala scopiformis, a fungal endophyte of spruce producing the potent anti-insectan compound rugulosin.</title>
        <authorList>
            <consortium name="DOE Joint Genome Institute"/>
            <person name="Walker A.K."/>
            <person name="Frasz S.L."/>
            <person name="Seifert K.A."/>
            <person name="Miller J.D."/>
            <person name="Mondo S.J."/>
            <person name="Labutti K."/>
            <person name="Lipzen A."/>
            <person name="Dockter R."/>
            <person name="Kennedy M."/>
            <person name="Grigoriev I.V."/>
            <person name="Spatafora J.W."/>
        </authorList>
    </citation>
    <scope>NUCLEOTIDE SEQUENCE [LARGE SCALE GENOMIC DNA]</scope>
    <source>
        <strain evidence="2 3">CBS 120377</strain>
    </source>
</reference>